<organism evidence="1 2">
    <name type="scientific">Affinibrenneria salicis</name>
    <dbReference type="NCBI Taxonomy" id="2590031"/>
    <lineage>
        <taxon>Bacteria</taxon>
        <taxon>Pseudomonadati</taxon>
        <taxon>Pseudomonadota</taxon>
        <taxon>Gammaproteobacteria</taxon>
        <taxon>Enterobacterales</taxon>
        <taxon>Pectobacteriaceae</taxon>
        <taxon>Affinibrenneria</taxon>
    </lineage>
</organism>
<sequence>MRHRVPAPDNQHSAEFIIAGEIRFGPAYFSLALDGLVLPERLFGNEALWSPDSRYLAVQEWLAVAGDRGPHTALLCLDITTQTLRRVSSASGGFITPLRFEADKLIYHKRYFSAGGERCIEYEIAFAALPDWEPLTMS</sequence>
<keyword evidence="2" id="KW-1185">Reference proteome</keyword>
<evidence type="ECO:0000313" key="2">
    <source>
        <dbReference type="Proteomes" id="UP000335415"/>
    </source>
</evidence>
<dbReference type="Proteomes" id="UP000335415">
    <property type="component" value="Unassembled WGS sequence"/>
</dbReference>
<evidence type="ECO:0000313" key="1">
    <source>
        <dbReference type="EMBL" id="KAA9001321.1"/>
    </source>
</evidence>
<reference evidence="1 2" key="1">
    <citation type="submission" date="2019-09" db="EMBL/GenBank/DDBJ databases">
        <authorList>
            <person name="Li Y."/>
        </authorList>
    </citation>
    <scope>NUCLEOTIDE SEQUENCE [LARGE SCALE GENOMIC DNA]</scope>
    <source>
        <strain evidence="1 2">L3-3HA</strain>
    </source>
</reference>
<accession>A0A5J5G3T4</accession>
<dbReference type="AlphaFoldDB" id="A0A5J5G3T4"/>
<proteinExistence type="predicted"/>
<gene>
    <name evidence="1" type="ORF">FJU30_08885</name>
</gene>
<dbReference type="OrthoDB" id="1433180at2"/>
<comment type="caution">
    <text evidence="1">The sequence shown here is derived from an EMBL/GenBank/DDBJ whole genome shotgun (WGS) entry which is preliminary data.</text>
</comment>
<name>A0A5J5G3T4_9GAMM</name>
<protein>
    <submittedName>
        <fullName evidence="1">Uncharacterized protein</fullName>
    </submittedName>
</protein>
<dbReference type="EMBL" id="VYKJ01000003">
    <property type="protein sequence ID" value="KAA9001321.1"/>
    <property type="molecule type" value="Genomic_DNA"/>
</dbReference>
<dbReference type="RefSeq" id="WP_150434592.1">
    <property type="nucleotide sequence ID" value="NZ_VYKJ01000003.1"/>
</dbReference>